<dbReference type="Proteomes" id="UP000053328">
    <property type="component" value="Unassembled WGS sequence"/>
</dbReference>
<dbReference type="EMBL" id="KN847492">
    <property type="protein sequence ID" value="KIW19438.1"/>
    <property type="molecule type" value="Genomic_DNA"/>
</dbReference>
<dbReference type="OrthoDB" id="3830579at2759"/>
<dbReference type="STRING" id="91928.A0A0D2BKI1"/>
<evidence type="ECO:0000313" key="1">
    <source>
        <dbReference type="EMBL" id="KIW19438.1"/>
    </source>
</evidence>
<sequence length="227" mass="25656">MAEHDRTTEFIFFHLDSTIQPEDPNNQKGQEVLKILHGVKSHDACEWAGWGRTEENPNALILVLEWSHRSVNLSTNSLQALAKAEPPIIRLKTRLERPLSSVGGLLASPCVDVTTLPFVGSSTLEDRIKDLKAVSRMRQCVTQEVLPEVRPDYYILSTAGSFAELDSDKSPTGRVEICMAVVGWRSRQQHYDMWKEQSFKDMIPDLRERMSPYPPGLGITHTAFQLL</sequence>
<protein>
    <recommendedName>
        <fullName evidence="3">ABM domain-containing protein</fullName>
    </recommendedName>
</protein>
<dbReference type="RefSeq" id="XP_016239654.1">
    <property type="nucleotide sequence ID" value="XM_016374378.1"/>
</dbReference>
<dbReference type="AlphaFoldDB" id="A0A0D2BKI1"/>
<dbReference type="HOGENOM" id="CLU_081631_1_0_1"/>
<evidence type="ECO:0000313" key="2">
    <source>
        <dbReference type="Proteomes" id="UP000053328"/>
    </source>
</evidence>
<evidence type="ECO:0008006" key="3">
    <source>
        <dbReference type="Google" id="ProtNLM"/>
    </source>
</evidence>
<gene>
    <name evidence="1" type="ORF">PV08_00010</name>
</gene>
<name>A0A0D2BKI1_9EURO</name>
<dbReference type="VEuPathDB" id="FungiDB:PV08_00010"/>
<reference evidence="1 2" key="1">
    <citation type="submission" date="2015-01" db="EMBL/GenBank/DDBJ databases">
        <title>The Genome Sequence of Exophiala spinifera CBS89968.</title>
        <authorList>
            <consortium name="The Broad Institute Genomics Platform"/>
            <person name="Cuomo C."/>
            <person name="de Hoog S."/>
            <person name="Gorbushina A."/>
            <person name="Stielow B."/>
            <person name="Teixiera M."/>
            <person name="Abouelleil A."/>
            <person name="Chapman S.B."/>
            <person name="Priest M."/>
            <person name="Young S.K."/>
            <person name="Wortman J."/>
            <person name="Nusbaum C."/>
            <person name="Birren B."/>
        </authorList>
    </citation>
    <scope>NUCLEOTIDE SEQUENCE [LARGE SCALE GENOMIC DNA]</scope>
    <source>
        <strain evidence="1 2">CBS 89968</strain>
    </source>
</reference>
<accession>A0A0D2BKI1</accession>
<keyword evidence="2" id="KW-1185">Reference proteome</keyword>
<proteinExistence type="predicted"/>
<organism evidence="1 2">
    <name type="scientific">Exophiala spinifera</name>
    <dbReference type="NCBI Taxonomy" id="91928"/>
    <lineage>
        <taxon>Eukaryota</taxon>
        <taxon>Fungi</taxon>
        <taxon>Dikarya</taxon>
        <taxon>Ascomycota</taxon>
        <taxon>Pezizomycotina</taxon>
        <taxon>Eurotiomycetes</taxon>
        <taxon>Chaetothyriomycetidae</taxon>
        <taxon>Chaetothyriales</taxon>
        <taxon>Herpotrichiellaceae</taxon>
        <taxon>Exophiala</taxon>
    </lineage>
</organism>
<dbReference type="GeneID" id="27327093"/>